<sequence length="525" mass="55627">MMEDTLGKRYVPAGPAAVLRPRNVATSQANVRAVEVSPAGRASRSELAENQHAAHSEPQRVRLKPVVLPKPKAAEAPITGGGGGDRGMPTETTRGGQLRICAVTWNMNKRRFPRNLRPMLAPLFGQGDAAGEHGCGGDGGGADSNTEADFPCDIFVVGVQEAPALDGFVDTMLTALGGGDTVAFAHLEGVSLEPGGWIQMEVFVRRELLPMVTNIKRDAVSCGFGKVLGNKGGVGVSFNYAGARLCFLNAHLAAHNEKVKQRNADYHRIVKTMFAPKIKGGGGGGAGVDVGSTFTKVPGQRVKANAVAPADASESESGKVSSSDPSAASNPRTPIDPDRPTPETPSAFGGLIKRQGWSAAEGFDLCVFMGDLNYRVEGNRLAVDVLLERGMMEVMRANDQLAIERTAGRAFAGWSEGELAFPPTYKLDRGSVDTYDTSAKRRVPSWTDRVMWRTKDISHGGKVVCKSGADVYTSARGVRTSDHLPVVASIEATLVDACRPVDVVGRDERSGASLLGSRITLCAMM</sequence>
<dbReference type="EMBL" id="HBFC01010842">
    <property type="protein sequence ID" value="CAD8703607.1"/>
    <property type="molecule type" value="Transcribed_RNA"/>
</dbReference>
<dbReference type="PANTHER" id="PTHR11200">
    <property type="entry name" value="INOSITOL 5-PHOSPHATASE"/>
    <property type="match status" value="1"/>
</dbReference>
<feature type="region of interest" description="Disordered" evidence="2">
    <location>
        <begin position="35"/>
        <end position="60"/>
    </location>
</feature>
<name>A0A7S0SEI4_9CHLO</name>
<gene>
    <name evidence="4" type="ORF">MANT1106_LOCUS6289</name>
</gene>
<dbReference type="AlphaFoldDB" id="A0A7S0SEI4"/>
<evidence type="ECO:0000256" key="1">
    <source>
        <dbReference type="ARBA" id="ARBA00010768"/>
    </source>
</evidence>
<feature type="region of interest" description="Disordered" evidence="2">
    <location>
        <begin position="305"/>
        <end position="349"/>
    </location>
</feature>
<dbReference type="GO" id="GO:0046856">
    <property type="term" value="P:phosphatidylinositol dephosphorylation"/>
    <property type="evidence" value="ECO:0007669"/>
    <property type="project" value="InterPro"/>
</dbReference>
<feature type="compositionally biased region" description="Basic and acidic residues" evidence="2">
    <location>
        <begin position="43"/>
        <end position="60"/>
    </location>
</feature>
<comment type="similarity">
    <text evidence="1">Belongs to the inositol polyphosphate 5-phosphatase family.</text>
</comment>
<reference evidence="4" key="1">
    <citation type="submission" date="2021-01" db="EMBL/GenBank/DDBJ databases">
        <authorList>
            <person name="Corre E."/>
            <person name="Pelletier E."/>
            <person name="Niang G."/>
            <person name="Scheremetjew M."/>
            <person name="Finn R."/>
            <person name="Kale V."/>
            <person name="Holt S."/>
            <person name="Cochrane G."/>
            <person name="Meng A."/>
            <person name="Brown T."/>
            <person name="Cohen L."/>
        </authorList>
    </citation>
    <scope>NUCLEOTIDE SEQUENCE</scope>
    <source>
        <strain evidence="4">SL-175</strain>
    </source>
</reference>
<dbReference type="InterPro" id="IPR000300">
    <property type="entry name" value="IPPc"/>
</dbReference>
<organism evidence="4">
    <name type="scientific">Mantoniella antarctica</name>
    <dbReference type="NCBI Taxonomy" id="81844"/>
    <lineage>
        <taxon>Eukaryota</taxon>
        <taxon>Viridiplantae</taxon>
        <taxon>Chlorophyta</taxon>
        <taxon>Mamiellophyceae</taxon>
        <taxon>Mamiellales</taxon>
        <taxon>Mamiellaceae</taxon>
        <taxon>Mantoniella</taxon>
    </lineage>
</organism>
<dbReference type="SUPFAM" id="SSF56219">
    <property type="entry name" value="DNase I-like"/>
    <property type="match status" value="1"/>
</dbReference>
<evidence type="ECO:0000256" key="2">
    <source>
        <dbReference type="SAM" id="MobiDB-lite"/>
    </source>
</evidence>
<evidence type="ECO:0000259" key="3">
    <source>
        <dbReference type="SMART" id="SM00128"/>
    </source>
</evidence>
<dbReference type="SMART" id="SM00128">
    <property type="entry name" value="IPPc"/>
    <property type="match status" value="1"/>
</dbReference>
<dbReference type="InterPro" id="IPR036691">
    <property type="entry name" value="Endo/exonu/phosph_ase_sf"/>
</dbReference>
<accession>A0A7S0SEI4</accession>
<protein>
    <recommendedName>
        <fullName evidence="3">Inositol polyphosphate-related phosphatase domain-containing protein</fullName>
    </recommendedName>
</protein>
<evidence type="ECO:0000313" key="4">
    <source>
        <dbReference type="EMBL" id="CAD8703607.1"/>
    </source>
</evidence>
<dbReference type="GO" id="GO:0004439">
    <property type="term" value="F:phosphatidylinositol-4,5-bisphosphate 5-phosphatase activity"/>
    <property type="evidence" value="ECO:0007669"/>
    <property type="project" value="TreeGrafter"/>
</dbReference>
<feature type="region of interest" description="Disordered" evidence="2">
    <location>
        <begin position="73"/>
        <end position="93"/>
    </location>
</feature>
<dbReference type="InterPro" id="IPR046985">
    <property type="entry name" value="IP5"/>
</dbReference>
<dbReference type="Pfam" id="PF22669">
    <property type="entry name" value="Exo_endo_phos2"/>
    <property type="match status" value="1"/>
</dbReference>
<feature type="domain" description="Inositol polyphosphate-related phosphatase" evidence="3">
    <location>
        <begin position="96"/>
        <end position="498"/>
    </location>
</feature>
<dbReference type="Gene3D" id="3.60.10.10">
    <property type="entry name" value="Endonuclease/exonuclease/phosphatase"/>
    <property type="match status" value="1"/>
</dbReference>
<proteinExistence type="inferred from homology"/>